<feature type="compositionally biased region" description="Acidic residues" evidence="8">
    <location>
        <begin position="453"/>
        <end position="472"/>
    </location>
</feature>
<keyword evidence="12" id="KW-1185">Reference proteome</keyword>
<dbReference type="AlphaFoldDB" id="A0AAD8XRR2"/>
<dbReference type="GO" id="GO:0005254">
    <property type="term" value="F:chloride channel activity"/>
    <property type="evidence" value="ECO:0007669"/>
    <property type="project" value="InterPro"/>
</dbReference>
<dbReference type="EMBL" id="JATAAI010000062">
    <property type="protein sequence ID" value="KAK1732621.1"/>
    <property type="molecule type" value="Genomic_DNA"/>
</dbReference>
<feature type="chain" id="PRO_5042147096" evidence="10">
    <location>
        <begin position="22"/>
        <end position="590"/>
    </location>
</feature>
<evidence type="ECO:0000256" key="10">
    <source>
        <dbReference type="SAM" id="SignalP"/>
    </source>
</evidence>
<evidence type="ECO:0000256" key="4">
    <source>
        <dbReference type="ARBA" id="ARBA00022692"/>
    </source>
</evidence>
<protein>
    <submittedName>
        <fullName evidence="11">Bestrophin family protein</fullName>
    </submittedName>
</protein>
<comment type="caution">
    <text evidence="11">The sequence shown here is derived from an EMBL/GenBank/DDBJ whole genome shotgun (WGS) entry which is preliminary data.</text>
</comment>
<keyword evidence="3" id="KW-1003">Cell membrane</keyword>
<keyword evidence="6" id="KW-0406">Ion transport</keyword>
<feature type="compositionally biased region" description="Acidic residues" evidence="8">
    <location>
        <begin position="480"/>
        <end position="499"/>
    </location>
</feature>
<evidence type="ECO:0000256" key="5">
    <source>
        <dbReference type="ARBA" id="ARBA00022989"/>
    </source>
</evidence>
<keyword evidence="7 9" id="KW-0472">Membrane</keyword>
<organism evidence="11 12">
    <name type="scientific">Skeletonema marinoi</name>
    <dbReference type="NCBI Taxonomy" id="267567"/>
    <lineage>
        <taxon>Eukaryota</taxon>
        <taxon>Sar</taxon>
        <taxon>Stramenopiles</taxon>
        <taxon>Ochrophyta</taxon>
        <taxon>Bacillariophyta</taxon>
        <taxon>Coscinodiscophyceae</taxon>
        <taxon>Thalassiosirophycidae</taxon>
        <taxon>Thalassiosirales</taxon>
        <taxon>Skeletonemataceae</taxon>
        <taxon>Skeletonema</taxon>
        <taxon>Skeletonema marinoi-dohrnii complex</taxon>
    </lineage>
</organism>
<comment type="subcellular location">
    <subcellularLocation>
        <location evidence="1">Cell membrane</location>
        <topology evidence="1">Multi-pass membrane protein</topology>
    </subcellularLocation>
</comment>
<dbReference type="GO" id="GO:0005886">
    <property type="term" value="C:plasma membrane"/>
    <property type="evidence" value="ECO:0007669"/>
    <property type="project" value="UniProtKB-SubCell"/>
</dbReference>
<dbReference type="PANTHER" id="PTHR33281">
    <property type="entry name" value="UPF0187 PROTEIN YNEE"/>
    <property type="match status" value="1"/>
</dbReference>
<dbReference type="Proteomes" id="UP001224775">
    <property type="component" value="Unassembled WGS sequence"/>
</dbReference>
<dbReference type="InterPro" id="IPR044669">
    <property type="entry name" value="YneE/VCCN1/2-like"/>
</dbReference>
<accession>A0AAD8XRR2</accession>
<name>A0AAD8XRR2_9STRA</name>
<dbReference type="Pfam" id="PF25539">
    <property type="entry name" value="Bestrophin_2"/>
    <property type="match status" value="1"/>
</dbReference>
<evidence type="ECO:0000256" key="2">
    <source>
        <dbReference type="ARBA" id="ARBA00022448"/>
    </source>
</evidence>
<dbReference type="PANTHER" id="PTHR33281:SF19">
    <property type="entry name" value="VOLTAGE-DEPENDENT ANION CHANNEL-FORMING PROTEIN YNEE"/>
    <property type="match status" value="1"/>
</dbReference>
<evidence type="ECO:0000256" key="7">
    <source>
        <dbReference type="ARBA" id="ARBA00023136"/>
    </source>
</evidence>
<evidence type="ECO:0000256" key="6">
    <source>
        <dbReference type="ARBA" id="ARBA00023065"/>
    </source>
</evidence>
<evidence type="ECO:0000256" key="9">
    <source>
        <dbReference type="SAM" id="Phobius"/>
    </source>
</evidence>
<evidence type="ECO:0000313" key="12">
    <source>
        <dbReference type="Proteomes" id="UP001224775"/>
    </source>
</evidence>
<keyword evidence="4 9" id="KW-0812">Transmembrane</keyword>
<evidence type="ECO:0000256" key="1">
    <source>
        <dbReference type="ARBA" id="ARBA00004651"/>
    </source>
</evidence>
<feature type="region of interest" description="Disordered" evidence="8">
    <location>
        <begin position="453"/>
        <end position="500"/>
    </location>
</feature>
<sequence length="590" mass="66515">MIFRFTAAAFVLAATTSTCAAFSTNLSNPHAAIKQPSTSSSLYMGPPSDPSAPISDLFGEGSRKYRRTVYTHNEWVKHRSSDRFVNNISTLIYSGIYKNVGKEVFATTSVAVFVWAWNTLVGGYEDFSGVMHDPLISSKIAAAIGLPLTIFTTLSPSLGLLLVFRTNTSYNRWDEARKFWGLNINHTRDLNRMATAWYGNDSSPDSLSAPKQTAEIDPAEREHLLGQVSLFTWAFVRSMKRHLSPPDEDEEDYIAELKSRLTPEQSDAIISATHRPNRALFDLSVAIEKLPMHFMRKNEINKNLSIFEDTLGGCERLLSSPVPLFYSRHTARFISVWLLFLPFALYGQFGDSWNHVTMIPATALISLFLFGIEELATQLEEPFTILPMQGFCDKIGANCNEIVTWAGQDVYKMPEELMEHLESPELNTESNLDLIEESDDEEKSDVEDKIQEMEMESDDEAENDINVEDDTSSEMTSSDLEMESDLVEESDDEVEDDVEDKLPEMEMAAEVEVKDDVEDKLRETEMAAEVEGEVEVVDKLPEMEMATEVEGKVEDETPLELPEVKMEDDWKQANNVPNKPKSLRELVEGL</sequence>
<feature type="transmembrane region" description="Helical" evidence="9">
    <location>
        <begin position="140"/>
        <end position="164"/>
    </location>
</feature>
<evidence type="ECO:0000313" key="11">
    <source>
        <dbReference type="EMBL" id="KAK1732621.1"/>
    </source>
</evidence>
<proteinExistence type="predicted"/>
<feature type="transmembrane region" description="Helical" evidence="9">
    <location>
        <begin position="330"/>
        <end position="349"/>
    </location>
</feature>
<evidence type="ECO:0000256" key="3">
    <source>
        <dbReference type="ARBA" id="ARBA00022475"/>
    </source>
</evidence>
<keyword evidence="10" id="KW-0732">Signal</keyword>
<reference evidence="11" key="1">
    <citation type="submission" date="2023-06" db="EMBL/GenBank/DDBJ databases">
        <title>Survivors Of The Sea: Transcriptome response of Skeletonema marinoi to long-term dormancy.</title>
        <authorList>
            <person name="Pinder M.I.M."/>
            <person name="Kourtchenko O."/>
            <person name="Robertson E.K."/>
            <person name="Larsson T."/>
            <person name="Maumus F."/>
            <person name="Osuna-Cruz C.M."/>
            <person name="Vancaester E."/>
            <person name="Stenow R."/>
            <person name="Vandepoele K."/>
            <person name="Ploug H."/>
            <person name="Bruchert V."/>
            <person name="Godhe A."/>
            <person name="Topel M."/>
        </authorList>
    </citation>
    <scope>NUCLEOTIDE SEQUENCE</scope>
    <source>
        <strain evidence="11">R05AC</strain>
    </source>
</reference>
<gene>
    <name evidence="11" type="ORF">QTG54_016682</name>
</gene>
<keyword evidence="2" id="KW-0813">Transport</keyword>
<feature type="signal peptide" evidence="10">
    <location>
        <begin position="1"/>
        <end position="21"/>
    </location>
</feature>
<evidence type="ECO:0000256" key="8">
    <source>
        <dbReference type="SAM" id="MobiDB-lite"/>
    </source>
</evidence>
<keyword evidence="5 9" id="KW-1133">Transmembrane helix</keyword>